<sequence length="62" mass="7154">MIKLQNKRITNIPLGMDIILFITLYLSDVLLTLSILNKLVIMVINNQAGYMFIDNGCREHLF</sequence>
<keyword evidence="1" id="KW-0812">Transmembrane</keyword>
<gene>
    <name evidence="2" type="ORF">Z042_07750</name>
</gene>
<evidence type="ECO:0000313" key="3">
    <source>
        <dbReference type="Proteomes" id="UP000019030"/>
    </source>
</evidence>
<feature type="transmembrane region" description="Helical" evidence="1">
    <location>
        <begin position="12"/>
        <end position="36"/>
    </location>
</feature>
<keyword evidence="1" id="KW-0472">Membrane</keyword>
<reference evidence="2 3" key="2">
    <citation type="submission" date="2015-03" db="EMBL/GenBank/DDBJ databases">
        <authorList>
            <person name="Chan K.-G."/>
        </authorList>
    </citation>
    <scope>NUCLEOTIDE SEQUENCE [LARGE SCALE GENOMIC DNA]</scope>
    <source>
        <strain evidence="2 3">RB-25</strain>
    </source>
</reference>
<proteinExistence type="predicted"/>
<dbReference type="HOGENOM" id="CLU_2901740_0_0_6"/>
<dbReference type="AlphaFoldDB" id="W0LFS2"/>
<dbReference type="KEGG" id="sfo:Z042_07750"/>
<name>W0LFS2_9GAMM</name>
<dbReference type="PATRIC" id="fig|1441930.4.peg.1544"/>
<keyword evidence="3" id="KW-1185">Reference proteome</keyword>
<protein>
    <submittedName>
        <fullName evidence="2">Uncharacterized protein</fullName>
    </submittedName>
</protein>
<dbReference type="Proteomes" id="UP000019030">
    <property type="component" value="Chromosome"/>
</dbReference>
<keyword evidence="1" id="KW-1133">Transmembrane helix</keyword>
<evidence type="ECO:0000256" key="1">
    <source>
        <dbReference type="SAM" id="Phobius"/>
    </source>
</evidence>
<evidence type="ECO:0000313" key="2">
    <source>
        <dbReference type="EMBL" id="AHG22713.1"/>
    </source>
</evidence>
<accession>W0LFS2</accession>
<reference evidence="2 3" key="1">
    <citation type="submission" date="2014-01" db="EMBL/GenBank/DDBJ databases">
        <title>Isolation of Serratia multitudinisentens RB-25 from Ex-Landfill site.</title>
        <authorList>
            <person name="Robson E.H.J."/>
        </authorList>
    </citation>
    <scope>NUCLEOTIDE SEQUENCE [LARGE SCALE GENOMIC DNA]</scope>
    <source>
        <strain evidence="2 3">RB-25</strain>
    </source>
</reference>
<dbReference type="EMBL" id="CP007044">
    <property type="protein sequence ID" value="AHG22713.1"/>
    <property type="molecule type" value="Genomic_DNA"/>
</dbReference>
<organism evidence="2 3">
    <name type="scientific">Chania multitudinisentens RB-25</name>
    <dbReference type="NCBI Taxonomy" id="1441930"/>
    <lineage>
        <taxon>Bacteria</taxon>
        <taxon>Pseudomonadati</taxon>
        <taxon>Pseudomonadota</taxon>
        <taxon>Gammaproteobacteria</taxon>
        <taxon>Enterobacterales</taxon>
        <taxon>Yersiniaceae</taxon>
        <taxon>Chania</taxon>
    </lineage>
</organism>